<feature type="transmembrane region" description="Helical" evidence="6">
    <location>
        <begin position="167"/>
        <end position="187"/>
    </location>
</feature>
<feature type="domain" description="MARVEL" evidence="7">
    <location>
        <begin position="16"/>
        <end position="181"/>
    </location>
</feature>
<evidence type="ECO:0000256" key="3">
    <source>
        <dbReference type="ARBA" id="ARBA00022989"/>
    </source>
</evidence>
<dbReference type="PANTHER" id="PTHR37451">
    <property type="entry name" value="MARVEL DOMAIN"/>
    <property type="match status" value="1"/>
</dbReference>
<dbReference type="EMBL" id="KV750699">
    <property type="protein sequence ID" value="OCL03667.1"/>
    <property type="molecule type" value="Genomic_DNA"/>
</dbReference>
<evidence type="ECO:0000256" key="2">
    <source>
        <dbReference type="ARBA" id="ARBA00022692"/>
    </source>
</evidence>
<evidence type="ECO:0000256" key="1">
    <source>
        <dbReference type="ARBA" id="ARBA00004141"/>
    </source>
</evidence>
<keyword evidence="4 6" id="KW-0472">Membrane</keyword>
<feature type="transmembrane region" description="Helical" evidence="6">
    <location>
        <begin position="82"/>
        <end position="104"/>
    </location>
</feature>
<feature type="transmembrane region" description="Helical" evidence="6">
    <location>
        <begin position="49"/>
        <end position="70"/>
    </location>
</feature>
<gene>
    <name evidence="8" type="ORF">AOQ84DRAFT_368175</name>
</gene>
<dbReference type="OrthoDB" id="3798631at2759"/>
<feature type="compositionally biased region" description="Gly residues" evidence="5">
    <location>
        <begin position="258"/>
        <end position="272"/>
    </location>
</feature>
<evidence type="ECO:0000256" key="6">
    <source>
        <dbReference type="SAM" id="Phobius"/>
    </source>
</evidence>
<evidence type="ECO:0000313" key="8">
    <source>
        <dbReference type="EMBL" id="OCL03667.1"/>
    </source>
</evidence>
<dbReference type="Proteomes" id="UP000250140">
    <property type="component" value="Unassembled WGS sequence"/>
</dbReference>
<evidence type="ECO:0000259" key="7">
    <source>
        <dbReference type="Pfam" id="PF01284"/>
    </source>
</evidence>
<dbReference type="InterPro" id="IPR008253">
    <property type="entry name" value="Marvel"/>
</dbReference>
<keyword evidence="2 6" id="KW-0812">Transmembrane</keyword>
<name>A0A8E2ERQ1_9PEZI</name>
<evidence type="ECO:0000256" key="4">
    <source>
        <dbReference type="ARBA" id="ARBA00023136"/>
    </source>
</evidence>
<reference evidence="8 9" key="1">
    <citation type="journal article" date="2016" name="Nat. Commun.">
        <title>Ectomycorrhizal ecology is imprinted in the genome of the dominant symbiotic fungus Cenococcum geophilum.</title>
        <authorList>
            <consortium name="DOE Joint Genome Institute"/>
            <person name="Peter M."/>
            <person name="Kohler A."/>
            <person name="Ohm R.A."/>
            <person name="Kuo A."/>
            <person name="Krutzmann J."/>
            <person name="Morin E."/>
            <person name="Arend M."/>
            <person name="Barry K.W."/>
            <person name="Binder M."/>
            <person name="Choi C."/>
            <person name="Clum A."/>
            <person name="Copeland A."/>
            <person name="Grisel N."/>
            <person name="Haridas S."/>
            <person name="Kipfer T."/>
            <person name="LaButti K."/>
            <person name="Lindquist E."/>
            <person name="Lipzen A."/>
            <person name="Maire R."/>
            <person name="Meier B."/>
            <person name="Mihaltcheva S."/>
            <person name="Molinier V."/>
            <person name="Murat C."/>
            <person name="Poggeler S."/>
            <person name="Quandt C.A."/>
            <person name="Sperisen C."/>
            <person name="Tritt A."/>
            <person name="Tisserant E."/>
            <person name="Crous P.W."/>
            <person name="Henrissat B."/>
            <person name="Nehls U."/>
            <person name="Egli S."/>
            <person name="Spatafora J.W."/>
            <person name="Grigoriev I.V."/>
            <person name="Martin F.M."/>
        </authorList>
    </citation>
    <scope>NUCLEOTIDE SEQUENCE [LARGE SCALE GENOMIC DNA]</scope>
    <source>
        <strain evidence="8 9">CBS 207.34</strain>
    </source>
</reference>
<proteinExistence type="predicted"/>
<organism evidence="8 9">
    <name type="scientific">Glonium stellatum</name>
    <dbReference type="NCBI Taxonomy" id="574774"/>
    <lineage>
        <taxon>Eukaryota</taxon>
        <taxon>Fungi</taxon>
        <taxon>Dikarya</taxon>
        <taxon>Ascomycota</taxon>
        <taxon>Pezizomycotina</taxon>
        <taxon>Dothideomycetes</taxon>
        <taxon>Pleosporomycetidae</taxon>
        <taxon>Gloniales</taxon>
        <taxon>Gloniaceae</taxon>
        <taxon>Glonium</taxon>
    </lineage>
</organism>
<accession>A0A8E2ERQ1</accession>
<feature type="region of interest" description="Disordered" evidence="5">
    <location>
        <begin position="236"/>
        <end position="301"/>
    </location>
</feature>
<keyword evidence="9" id="KW-1185">Reference proteome</keyword>
<dbReference type="AlphaFoldDB" id="A0A8E2ERQ1"/>
<dbReference type="PANTHER" id="PTHR37451:SF4">
    <property type="entry name" value="MARVEL DOMAIN-CONTAINING PROTEIN"/>
    <property type="match status" value="1"/>
</dbReference>
<keyword evidence="3 6" id="KW-1133">Transmembrane helix</keyword>
<comment type="subcellular location">
    <subcellularLocation>
        <location evidence="1">Membrane</location>
        <topology evidence="1">Multi-pass membrane protein</topology>
    </subcellularLocation>
</comment>
<evidence type="ECO:0000313" key="9">
    <source>
        <dbReference type="Proteomes" id="UP000250140"/>
    </source>
</evidence>
<sequence length="301" mass="32023">MYMLKGGAVPIPRWILVLRFMQLVFAVLIIALTSYSLSVNGGGPLQPGLIPILVIACLTILPILVFTTPLHLAQRRIYDPRFALCMDGIALLFWLGAFAALAAYQRIFRDYGFGISGYSKRSAHVPLMGSNRARAFQVTRDDSDDVLDCYGHGKCARAWRTGTAATWFSGVEFFLFLLTTLIFLYHYHLYMAGIPMSATSGTHKTEQGGIVGASTGVGATTAANGAGEYPMHPVPENGGPATTRAGTHTGVYSEPRVTGGGPSMTNGAGGVTGVHTGQSADVPYPNHPPRVDGYGAGPNQV</sequence>
<feature type="transmembrane region" description="Helical" evidence="6">
    <location>
        <begin position="20"/>
        <end position="37"/>
    </location>
</feature>
<evidence type="ECO:0000256" key="5">
    <source>
        <dbReference type="SAM" id="MobiDB-lite"/>
    </source>
</evidence>
<protein>
    <recommendedName>
        <fullName evidence="7">MARVEL domain-containing protein</fullName>
    </recommendedName>
</protein>
<dbReference type="Pfam" id="PF01284">
    <property type="entry name" value="MARVEL"/>
    <property type="match status" value="1"/>
</dbReference>
<dbReference type="GO" id="GO:0016020">
    <property type="term" value="C:membrane"/>
    <property type="evidence" value="ECO:0007669"/>
    <property type="project" value="UniProtKB-SubCell"/>
</dbReference>